<accession>A0JCU4</accession>
<dbReference type="EMBL" id="AC191960">
    <property type="protein sequence ID" value="ABK57001.1"/>
    <property type="molecule type" value="Genomic_DNA"/>
</dbReference>
<organism evidence="2">
    <name type="scientific">Glyptapanteles indiensis</name>
    <name type="common">Parasitoid wasp</name>
    <dbReference type="NCBI Taxonomy" id="92994"/>
    <lineage>
        <taxon>Eukaryota</taxon>
        <taxon>Metazoa</taxon>
        <taxon>Ecdysozoa</taxon>
        <taxon>Arthropoda</taxon>
        <taxon>Hexapoda</taxon>
        <taxon>Insecta</taxon>
        <taxon>Pterygota</taxon>
        <taxon>Neoptera</taxon>
        <taxon>Endopterygota</taxon>
        <taxon>Hymenoptera</taxon>
        <taxon>Apocrita</taxon>
        <taxon>Ichneumonoidea</taxon>
        <taxon>Braconidae</taxon>
        <taxon>Microgastrinae</taxon>
        <taxon>Glyptapanteles</taxon>
    </lineage>
</organism>
<evidence type="ECO:0008006" key="3">
    <source>
        <dbReference type="Google" id="ProtNLM"/>
    </source>
</evidence>
<name>A0JCU4_GLYIN</name>
<reference evidence="2" key="1">
    <citation type="submission" date="2007-01" db="EMBL/GenBank/DDBJ databases">
        <title>Direct Submission.</title>
        <authorList>
            <person name="Desjardins C.A."/>
            <person name="Gundersen-Rindal D.E."/>
            <person name="Hostetler J.B."/>
            <person name="Tallon L.J."/>
            <person name="Utterback T.R."/>
            <person name="Fuester R.W."/>
            <person name="Schatz M.C."/>
            <person name="Pedroni M.J."/>
            <person name="Fadrosh D.W."/>
            <person name="Haas B.J."/>
            <person name="Toms B.S."/>
            <person name="Chen D."/>
            <person name="Nene V."/>
        </authorList>
    </citation>
    <scope>NUCLEOTIDE SEQUENCE</scope>
</reference>
<feature type="signal peptide" evidence="1">
    <location>
        <begin position="1"/>
        <end position="22"/>
    </location>
</feature>
<sequence>MSLNKSALVLFSAILSLSCIRGLPTNREIKTIQENPNASITLNGLLSKLPITDLGSPISKLDHAVFGLPIGFVLPLSQQILDDLAVNSNKIESTVERPGMAVVIPLSSLTNIYALKEAIQIMADAGSHSEDKGTLSTVTTTETLPVLPAPILTGKKPQQPTEKRKFFSEAVMGSAKSMTLSDIVARLYGNVTNH</sequence>
<dbReference type="AlphaFoldDB" id="A0JCU4"/>
<feature type="chain" id="PRO_5002625258" description="Lipoprotein" evidence="1">
    <location>
        <begin position="23"/>
        <end position="194"/>
    </location>
</feature>
<evidence type="ECO:0000256" key="1">
    <source>
        <dbReference type="SAM" id="SignalP"/>
    </source>
</evidence>
<gene>
    <name evidence="2" type="ORF">GIP_L1_00150</name>
</gene>
<evidence type="ECO:0000313" key="2">
    <source>
        <dbReference type="EMBL" id="ABK57001.1"/>
    </source>
</evidence>
<dbReference type="PROSITE" id="PS51257">
    <property type="entry name" value="PROKAR_LIPOPROTEIN"/>
    <property type="match status" value="1"/>
</dbReference>
<keyword evidence="1" id="KW-0732">Signal</keyword>
<protein>
    <recommendedName>
        <fullName evidence="3">Lipoprotein</fullName>
    </recommendedName>
</protein>
<proteinExistence type="predicted"/>